<keyword evidence="3" id="KW-0238">DNA-binding</keyword>
<dbReference type="GO" id="GO:0003677">
    <property type="term" value="F:DNA binding"/>
    <property type="evidence" value="ECO:0007669"/>
    <property type="project" value="UniProtKB-KW"/>
</dbReference>
<dbReference type="InterPro" id="IPR016032">
    <property type="entry name" value="Sig_transdc_resp-reg_C-effctor"/>
</dbReference>
<keyword evidence="2" id="KW-0805">Transcription regulation</keyword>
<dbReference type="PANTHER" id="PTHR35807">
    <property type="entry name" value="TRANSCRIPTIONAL REGULATOR REDD-RELATED"/>
    <property type="match status" value="1"/>
</dbReference>
<dbReference type="PANTHER" id="PTHR35807:SF1">
    <property type="entry name" value="TRANSCRIPTIONAL REGULATOR REDD"/>
    <property type="match status" value="1"/>
</dbReference>
<dbReference type="SUPFAM" id="SSF48452">
    <property type="entry name" value="TPR-like"/>
    <property type="match status" value="2"/>
</dbReference>
<dbReference type="Gene3D" id="1.25.40.10">
    <property type="entry name" value="Tetratricopeptide repeat domain"/>
    <property type="match status" value="2"/>
</dbReference>
<dbReference type="RefSeq" id="WP_285665310.1">
    <property type="nucleotide sequence ID" value="NZ_BSTX01000003.1"/>
</dbReference>
<evidence type="ECO:0000259" key="5">
    <source>
        <dbReference type="SMART" id="SM00862"/>
    </source>
</evidence>
<dbReference type="EMBL" id="BSTX01000003">
    <property type="protein sequence ID" value="GLZ80187.1"/>
    <property type="molecule type" value="Genomic_DNA"/>
</dbReference>
<dbReference type="SMART" id="SM01043">
    <property type="entry name" value="BTAD"/>
    <property type="match status" value="1"/>
</dbReference>
<dbReference type="InterPro" id="IPR036388">
    <property type="entry name" value="WH-like_DNA-bd_sf"/>
</dbReference>
<evidence type="ECO:0000256" key="2">
    <source>
        <dbReference type="ARBA" id="ARBA00023015"/>
    </source>
</evidence>
<name>A0A9W6SQA7_9ACTN</name>
<evidence type="ECO:0000256" key="3">
    <source>
        <dbReference type="ARBA" id="ARBA00023125"/>
    </source>
</evidence>
<sequence>MRCEFAVLGPLSVRRDGEAVPLGGDKPRRLLASLLLSPGEPVTADRLVDVLWPERPPRSAVANLRTYISSLRVALGPRIRFRDNGYVIDVAPGELDLEEFGTELSAARHAGAPEEALSCYDRALSLWRGAPLSDLECPLWTPVVSRLTETRLTAISERAELQLLLGRAADAVGDLRAATTEYPLQESLWCLLLRALDGAGRHAEAMAAYGTVRRLLAAELGVEPGPELADVYRRLLDHPQADAPTDVRTAALHRICERRLSLVTAAVARLHASIFATAEPAAAPVAEALLSRVRADPLAWLDAHREPLVSLIARAAAAGLARPAWRLAAALVPYFDLGGHLPAWRRCVHIALSAARRCGDTNGETTMLRGLGQLYVYTDQFPAAAEAFAAARRLCLALGDEPGAALSTAGLAAVARFTGRPAEAETLFRQALAVFVAEGDRHREAYVRWAIAGALMAREKTAEAQEELRRSLDLAREVGDVHREAHVWERLATLRIERGLPAGEPLRRARELFVRIGDAEGAASVERARQAAANRRFRTMP</sequence>
<dbReference type="InterPro" id="IPR005158">
    <property type="entry name" value="BTAD"/>
</dbReference>
<dbReference type="CDD" id="cd15831">
    <property type="entry name" value="BTAD"/>
    <property type="match status" value="1"/>
</dbReference>
<dbReference type="Pfam" id="PF03704">
    <property type="entry name" value="BTAD"/>
    <property type="match status" value="1"/>
</dbReference>
<dbReference type="AlphaFoldDB" id="A0A9W6SQA7"/>
<dbReference type="Proteomes" id="UP001165079">
    <property type="component" value="Unassembled WGS sequence"/>
</dbReference>
<dbReference type="SMART" id="SM00862">
    <property type="entry name" value="Trans_reg_C"/>
    <property type="match status" value="1"/>
</dbReference>
<evidence type="ECO:0000256" key="1">
    <source>
        <dbReference type="ARBA" id="ARBA00005820"/>
    </source>
</evidence>
<protein>
    <recommendedName>
        <fullName evidence="9">SARP family transcriptional regulator</fullName>
    </recommendedName>
</protein>
<feature type="domain" description="OmpR/PhoB-type" evidence="5">
    <location>
        <begin position="17"/>
        <end position="88"/>
    </location>
</feature>
<evidence type="ECO:0008006" key="9">
    <source>
        <dbReference type="Google" id="ProtNLM"/>
    </source>
</evidence>
<accession>A0A9W6SQA7</accession>
<comment type="similarity">
    <text evidence="1">Belongs to the AfsR/DnrI/RedD regulatory family.</text>
</comment>
<proteinExistence type="inferred from homology"/>
<dbReference type="InterPro" id="IPR001867">
    <property type="entry name" value="OmpR/PhoB-type_DNA-bd"/>
</dbReference>
<dbReference type="Gene3D" id="1.10.10.10">
    <property type="entry name" value="Winged helix-like DNA-binding domain superfamily/Winged helix DNA-binding domain"/>
    <property type="match status" value="1"/>
</dbReference>
<comment type="caution">
    <text evidence="7">The sequence shown here is derived from an EMBL/GenBank/DDBJ whole genome shotgun (WGS) entry which is preliminary data.</text>
</comment>
<dbReference type="Pfam" id="PF13424">
    <property type="entry name" value="TPR_12"/>
    <property type="match status" value="1"/>
</dbReference>
<feature type="domain" description="Bacterial transcriptional activator" evidence="6">
    <location>
        <begin position="95"/>
        <end position="236"/>
    </location>
</feature>
<evidence type="ECO:0000256" key="4">
    <source>
        <dbReference type="ARBA" id="ARBA00023163"/>
    </source>
</evidence>
<reference evidence="7" key="1">
    <citation type="submission" date="2023-03" db="EMBL/GenBank/DDBJ databases">
        <title>Actinorhabdospora filicis NBRC 111898.</title>
        <authorList>
            <person name="Ichikawa N."/>
            <person name="Sato H."/>
            <person name="Tonouchi N."/>
        </authorList>
    </citation>
    <scope>NUCLEOTIDE SEQUENCE</scope>
    <source>
        <strain evidence="7">NBRC 111898</strain>
    </source>
</reference>
<dbReference type="InterPro" id="IPR011990">
    <property type="entry name" value="TPR-like_helical_dom_sf"/>
</dbReference>
<gene>
    <name evidence="7" type="ORF">Afil01_49940</name>
</gene>
<keyword evidence="4" id="KW-0804">Transcription</keyword>
<dbReference type="InterPro" id="IPR051677">
    <property type="entry name" value="AfsR-DnrI-RedD_regulator"/>
</dbReference>
<dbReference type="GO" id="GO:0000160">
    <property type="term" value="P:phosphorelay signal transduction system"/>
    <property type="evidence" value="ECO:0007669"/>
    <property type="project" value="InterPro"/>
</dbReference>
<evidence type="ECO:0000259" key="6">
    <source>
        <dbReference type="SMART" id="SM01043"/>
    </source>
</evidence>
<dbReference type="GO" id="GO:0006355">
    <property type="term" value="P:regulation of DNA-templated transcription"/>
    <property type="evidence" value="ECO:0007669"/>
    <property type="project" value="InterPro"/>
</dbReference>
<organism evidence="7 8">
    <name type="scientific">Actinorhabdospora filicis</name>
    <dbReference type="NCBI Taxonomy" id="1785913"/>
    <lineage>
        <taxon>Bacteria</taxon>
        <taxon>Bacillati</taxon>
        <taxon>Actinomycetota</taxon>
        <taxon>Actinomycetes</taxon>
        <taxon>Micromonosporales</taxon>
        <taxon>Micromonosporaceae</taxon>
        <taxon>Actinorhabdospora</taxon>
    </lineage>
</organism>
<dbReference type="SUPFAM" id="SSF46894">
    <property type="entry name" value="C-terminal effector domain of the bipartite response regulators"/>
    <property type="match status" value="1"/>
</dbReference>
<evidence type="ECO:0000313" key="8">
    <source>
        <dbReference type="Proteomes" id="UP001165079"/>
    </source>
</evidence>
<keyword evidence="8" id="KW-1185">Reference proteome</keyword>
<evidence type="ECO:0000313" key="7">
    <source>
        <dbReference type="EMBL" id="GLZ80187.1"/>
    </source>
</evidence>